<keyword evidence="3 15" id="KW-0813">Transport</keyword>
<evidence type="ECO:0000256" key="8">
    <source>
        <dbReference type="ARBA" id="ARBA00022741"/>
    </source>
</evidence>
<gene>
    <name evidence="15 20" type="primary">secA</name>
    <name evidence="20" type="ORF">G5575_00260</name>
</gene>
<dbReference type="Proteomes" id="UP000474802">
    <property type="component" value="Unassembled WGS sequence"/>
</dbReference>
<dbReference type="SMART" id="SM00958">
    <property type="entry name" value="SecA_PP_bind"/>
    <property type="match status" value="1"/>
</dbReference>
<dbReference type="InterPro" id="IPR000185">
    <property type="entry name" value="SecA"/>
</dbReference>
<evidence type="ECO:0000256" key="16">
    <source>
        <dbReference type="RuleBase" id="RU003874"/>
    </source>
</evidence>
<dbReference type="GO" id="GO:0006605">
    <property type="term" value="P:protein targeting"/>
    <property type="evidence" value="ECO:0007669"/>
    <property type="project" value="UniProtKB-UniRule"/>
</dbReference>
<dbReference type="PROSITE" id="PS01312">
    <property type="entry name" value="SECA"/>
    <property type="match status" value="1"/>
</dbReference>
<dbReference type="InterPro" id="IPR014001">
    <property type="entry name" value="Helicase_ATP-bd"/>
</dbReference>
<dbReference type="InterPro" id="IPR011116">
    <property type="entry name" value="SecA_Wing/Scaffold"/>
</dbReference>
<dbReference type="InterPro" id="IPR004027">
    <property type="entry name" value="SEC_C_motif"/>
</dbReference>
<evidence type="ECO:0000256" key="3">
    <source>
        <dbReference type="ARBA" id="ARBA00022448"/>
    </source>
</evidence>
<comment type="caution">
    <text evidence="20">The sequence shown here is derived from an EMBL/GenBank/DDBJ whole genome shotgun (WGS) entry which is preliminary data.</text>
</comment>
<dbReference type="FunFam" id="1.10.3060.10:FF:000003">
    <property type="entry name" value="Protein translocase subunit SecA"/>
    <property type="match status" value="1"/>
</dbReference>
<evidence type="ECO:0000256" key="12">
    <source>
        <dbReference type="ARBA" id="ARBA00022967"/>
    </source>
</evidence>
<comment type="catalytic activity">
    <reaction evidence="15">
        <text>ATP + H2O + cellular proteinSide 1 = ADP + phosphate + cellular proteinSide 2.</text>
        <dbReference type="EC" id="7.4.2.8"/>
    </reaction>
</comment>
<feature type="domain" description="Helicase C-terminal" evidence="18">
    <location>
        <begin position="425"/>
        <end position="629"/>
    </location>
</feature>
<reference evidence="20 21" key="2">
    <citation type="submission" date="2020-03" db="EMBL/GenBank/DDBJ databases">
        <title>Devosia chinhatensis sp. nov., isolated from a hexachlorocyclohexane (HCH) dump site in India.</title>
        <authorList>
            <person name="Kumar M."/>
            <person name="Lal R."/>
        </authorList>
    </citation>
    <scope>NUCLEOTIDE SEQUENCE [LARGE SCALE GENOMIC DNA]</scope>
    <source>
        <strain evidence="20 21">H239</strain>
    </source>
</reference>
<dbReference type="EMBL" id="JAALFG010000001">
    <property type="protein sequence ID" value="NGP16331.1"/>
    <property type="molecule type" value="Genomic_DNA"/>
</dbReference>
<dbReference type="GO" id="GO:0005886">
    <property type="term" value="C:plasma membrane"/>
    <property type="evidence" value="ECO:0007669"/>
    <property type="project" value="UniProtKB-SubCell"/>
</dbReference>
<dbReference type="GO" id="GO:0031522">
    <property type="term" value="C:cell envelope Sec protein transport complex"/>
    <property type="evidence" value="ECO:0007669"/>
    <property type="project" value="TreeGrafter"/>
</dbReference>
<dbReference type="InterPro" id="IPR020937">
    <property type="entry name" value="SecA_CS"/>
</dbReference>
<comment type="cofactor">
    <cofactor evidence="1">
        <name>Zn(2+)</name>
        <dbReference type="ChEBI" id="CHEBI:29105"/>
    </cofactor>
</comment>
<feature type="domain" description="SecA family profile" evidence="19">
    <location>
        <begin position="4"/>
        <end position="613"/>
    </location>
</feature>
<accession>A0A6M1STR1</accession>
<dbReference type="PANTHER" id="PTHR30612:SF0">
    <property type="entry name" value="CHLOROPLAST PROTEIN-TRANSPORTING ATPASE"/>
    <property type="match status" value="1"/>
</dbReference>
<comment type="function">
    <text evidence="15">Part of the Sec protein translocase complex. Interacts with the SecYEG preprotein conducting channel. Has a central role in coupling the hydrolysis of ATP to the transfer of proteins into and across the cell membrane, serving both as a receptor for the preprotein-SecB complex and as an ATP-driven molecular motor driving the stepwise translocation of polypeptide chains across the membrane.</text>
</comment>
<evidence type="ECO:0000313" key="21">
    <source>
        <dbReference type="Proteomes" id="UP000474802"/>
    </source>
</evidence>
<dbReference type="NCBIfam" id="TIGR00963">
    <property type="entry name" value="secA"/>
    <property type="match status" value="1"/>
</dbReference>
<dbReference type="CDD" id="cd18803">
    <property type="entry name" value="SF2_C_secA"/>
    <property type="match status" value="1"/>
</dbReference>
<dbReference type="GO" id="GO:0043952">
    <property type="term" value="P:protein transport by the Sec complex"/>
    <property type="evidence" value="ECO:0007669"/>
    <property type="project" value="UniProtKB-ARBA"/>
</dbReference>
<feature type="binding site" evidence="15">
    <location>
        <begin position="106"/>
        <end position="110"/>
    </location>
    <ligand>
        <name>ATP</name>
        <dbReference type="ChEBI" id="CHEBI:30616"/>
    </ligand>
</feature>
<comment type="similarity">
    <text evidence="2 15 16">Belongs to the SecA family.</text>
</comment>
<keyword evidence="8 15" id="KW-0547">Nucleotide-binding</keyword>
<evidence type="ECO:0000256" key="7">
    <source>
        <dbReference type="ARBA" id="ARBA00022723"/>
    </source>
</evidence>
<dbReference type="SUPFAM" id="SSF81886">
    <property type="entry name" value="Helical scaffold and wing domains of SecA"/>
    <property type="match status" value="1"/>
</dbReference>
<dbReference type="InterPro" id="IPR014018">
    <property type="entry name" value="SecA_motor_DEAD"/>
</dbReference>
<dbReference type="Pfam" id="PF07516">
    <property type="entry name" value="SecA_SW"/>
    <property type="match status" value="1"/>
</dbReference>
<dbReference type="SUPFAM" id="SSF81767">
    <property type="entry name" value="Pre-protein crosslinking domain of SecA"/>
    <property type="match status" value="1"/>
</dbReference>
<keyword evidence="7" id="KW-0479">Metal-binding</keyword>
<dbReference type="InterPro" id="IPR001650">
    <property type="entry name" value="Helicase_C-like"/>
</dbReference>
<keyword evidence="5 15" id="KW-0963">Cytoplasm</keyword>
<keyword evidence="9" id="KW-0862">Zinc</keyword>
<dbReference type="GO" id="GO:0005524">
    <property type="term" value="F:ATP binding"/>
    <property type="evidence" value="ECO:0007669"/>
    <property type="project" value="UniProtKB-UniRule"/>
</dbReference>
<proteinExistence type="inferred from homology"/>
<dbReference type="PROSITE" id="PS51194">
    <property type="entry name" value="HELICASE_CTER"/>
    <property type="match status" value="1"/>
</dbReference>
<keyword evidence="10 15" id="KW-0067">ATP-binding</keyword>
<evidence type="ECO:0000256" key="15">
    <source>
        <dbReference type="HAMAP-Rule" id="MF_01382"/>
    </source>
</evidence>
<keyword evidence="14 15" id="KW-0472">Membrane</keyword>
<dbReference type="Gene3D" id="3.10.450.50">
    <property type="match status" value="1"/>
</dbReference>
<keyword evidence="6" id="KW-0997">Cell inner membrane</keyword>
<dbReference type="GO" id="GO:0017038">
    <property type="term" value="P:protein import"/>
    <property type="evidence" value="ECO:0007669"/>
    <property type="project" value="InterPro"/>
</dbReference>
<dbReference type="RefSeq" id="WP_164532606.1">
    <property type="nucleotide sequence ID" value="NZ_JAALFG010000001.1"/>
</dbReference>
<dbReference type="HAMAP" id="MF_01382">
    <property type="entry name" value="SecA"/>
    <property type="match status" value="1"/>
</dbReference>
<evidence type="ECO:0000256" key="1">
    <source>
        <dbReference type="ARBA" id="ARBA00001947"/>
    </source>
</evidence>
<dbReference type="Gene3D" id="3.40.50.300">
    <property type="entry name" value="P-loop containing nucleotide triphosphate hydrolases"/>
    <property type="match status" value="2"/>
</dbReference>
<reference evidence="20 21" key="1">
    <citation type="submission" date="2020-02" db="EMBL/GenBank/DDBJ databases">
        <authorList>
            <person name="Khan S.A."/>
            <person name="Jeon C.O."/>
            <person name="Chun B.H."/>
        </authorList>
    </citation>
    <scope>NUCLEOTIDE SEQUENCE [LARGE SCALE GENOMIC DNA]</scope>
    <source>
        <strain evidence="20 21">H239</strain>
    </source>
</reference>
<keyword evidence="12 15" id="KW-1278">Translocase</keyword>
<evidence type="ECO:0000256" key="13">
    <source>
        <dbReference type="ARBA" id="ARBA00023010"/>
    </source>
</evidence>
<evidence type="ECO:0000256" key="11">
    <source>
        <dbReference type="ARBA" id="ARBA00022927"/>
    </source>
</evidence>
<dbReference type="Gene3D" id="1.10.3060.10">
    <property type="entry name" value="Helical scaffold and wing domains of SecA"/>
    <property type="match status" value="1"/>
</dbReference>
<dbReference type="InterPro" id="IPR011130">
    <property type="entry name" value="SecA_preprotein_X-link_dom"/>
</dbReference>
<dbReference type="FunFam" id="3.90.1440.10:FF:000001">
    <property type="entry name" value="Preprotein translocase subunit SecA"/>
    <property type="match status" value="1"/>
</dbReference>
<keyword evidence="13 15" id="KW-0811">Translocation</keyword>
<evidence type="ECO:0000256" key="2">
    <source>
        <dbReference type="ARBA" id="ARBA00007650"/>
    </source>
</evidence>
<feature type="binding site" evidence="15">
    <location>
        <position position="88"/>
    </location>
    <ligand>
        <name>ATP</name>
        <dbReference type="ChEBI" id="CHEBI:30616"/>
    </ligand>
</feature>
<dbReference type="Pfam" id="PF01043">
    <property type="entry name" value="SecA_PP_bind"/>
    <property type="match status" value="1"/>
</dbReference>
<organism evidence="20 21">
    <name type="scientific">Devosia aurantiaca</name>
    <dbReference type="NCBI Taxonomy" id="2714858"/>
    <lineage>
        <taxon>Bacteria</taxon>
        <taxon>Pseudomonadati</taxon>
        <taxon>Pseudomonadota</taxon>
        <taxon>Alphaproteobacteria</taxon>
        <taxon>Hyphomicrobiales</taxon>
        <taxon>Devosiaceae</taxon>
        <taxon>Devosia</taxon>
    </lineage>
</organism>
<dbReference type="PANTHER" id="PTHR30612">
    <property type="entry name" value="SECA INNER MEMBRANE COMPONENT OF SEC PROTEIN SECRETION SYSTEM"/>
    <property type="match status" value="1"/>
</dbReference>
<dbReference type="SUPFAM" id="SSF52540">
    <property type="entry name" value="P-loop containing nucleoside triphosphate hydrolases"/>
    <property type="match status" value="2"/>
</dbReference>
<dbReference type="InterPro" id="IPR036670">
    <property type="entry name" value="SecA_X-link_sf"/>
</dbReference>
<dbReference type="GO" id="GO:0046872">
    <property type="term" value="F:metal ion binding"/>
    <property type="evidence" value="ECO:0007669"/>
    <property type="project" value="UniProtKB-KW"/>
</dbReference>
<dbReference type="Pfam" id="PF21090">
    <property type="entry name" value="P-loop_SecA"/>
    <property type="match status" value="1"/>
</dbReference>
<protein>
    <recommendedName>
        <fullName evidence="15 16">Protein translocase subunit SecA</fullName>
        <ecNumber evidence="15">7.4.2.8</ecNumber>
    </recommendedName>
</protein>
<dbReference type="GO" id="GO:0065002">
    <property type="term" value="P:intracellular protein transmembrane transport"/>
    <property type="evidence" value="ECO:0007669"/>
    <property type="project" value="UniProtKB-UniRule"/>
</dbReference>
<dbReference type="InterPro" id="IPR027417">
    <property type="entry name" value="P-loop_NTPase"/>
</dbReference>
<dbReference type="InterPro" id="IPR011115">
    <property type="entry name" value="SecA_DEAD"/>
</dbReference>
<dbReference type="Pfam" id="PF02810">
    <property type="entry name" value="SEC-C"/>
    <property type="match status" value="1"/>
</dbReference>
<keyword evidence="21" id="KW-1185">Reference proteome</keyword>
<dbReference type="GO" id="GO:0005829">
    <property type="term" value="C:cytosol"/>
    <property type="evidence" value="ECO:0007669"/>
    <property type="project" value="TreeGrafter"/>
</dbReference>
<dbReference type="PROSITE" id="PS51192">
    <property type="entry name" value="HELICASE_ATP_BIND_1"/>
    <property type="match status" value="1"/>
</dbReference>
<keyword evidence="4 15" id="KW-1003">Cell membrane</keyword>
<dbReference type="PROSITE" id="PS51196">
    <property type="entry name" value="SECA_MOTOR_DEAD"/>
    <property type="match status" value="1"/>
</dbReference>
<dbReference type="FunFam" id="3.40.50.300:FF:000113">
    <property type="entry name" value="Preprotein translocase subunit SecA"/>
    <property type="match status" value="1"/>
</dbReference>
<dbReference type="Gene3D" id="3.90.1440.10">
    <property type="entry name" value="SecA, preprotein cross-linking domain"/>
    <property type="match status" value="1"/>
</dbReference>
<name>A0A6M1STR1_9HYPH</name>
<dbReference type="Pfam" id="PF07517">
    <property type="entry name" value="SecA_DEAD"/>
    <property type="match status" value="1"/>
</dbReference>
<comment type="subcellular location">
    <subcellularLocation>
        <location evidence="15">Cell membrane</location>
        <topology evidence="15">Peripheral membrane protein</topology>
        <orientation evidence="15">Cytoplasmic side</orientation>
    </subcellularLocation>
    <subcellularLocation>
        <location evidence="15">Cytoplasm</location>
    </subcellularLocation>
    <text evidence="15">Distribution is 50-50.</text>
</comment>
<dbReference type="AlphaFoldDB" id="A0A6M1STR1"/>
<dbReference type="CDD" id="cd17928">
    <property type="entry name" value="DEXDc_SecA"/>
    <property type="match status" value="1"/>
</dbReference>
<dbReference type="SMART" id="SM00957">
    <property type="entry name" value="SecA_DEAD"/>
    <property type="match status" value="1"/>
</dbReference>
<dbReference type="InterPro" id="IPR036266">
    <property type="entry name" value="SecA_Wing/Scaffold_sf"/>
</dbReference>
<evidence type="ECO:0000259" key="19">
    <source>
        <dbReference type="PROSITE" id="PS51196"/>
    </source>
</evidence>
<dbReference type="EC" id="7.4.2.8" evidence="15"/>
<comment type="subunit">
    <text evidence="15">Monomer and homodimer. Part of the essential Sec protein translocation apparatus which comprises SecA, SecYEG and auxiliary proteins SecDF-YajC and YidC.</text>
</comment>
<evidence type="ECO:0000256" key="4">
    <source>
        <dbReference type="ARBA" id="ARBA00022475"/>
    </source>
</evidence>
<dbReference type="InterPro" id="IPR044722">
    <property type="entry name" value="SecA_SF2_C"/>
</dbReference>
<evidence type="ECO:0000256" key="6">
    <source>
        <dbReference type="ARBA" id="ARBA00022519"/>
    </source>
</evidence>
<keyword evidence="11 15" id="KW-0653">Protein transport</keyword>
<dbReference type="GO" id="GO:0008564">
    <property type="term" value="F:protein-exporting ATPase activity"/>
    <property type="evidence" value="ECO:0007669"/>
    <property type="project" value="UniProtKB-EC"/>
</dbReference>
<dbReference type="PRINTS" id="PR00906">
    <property type="entry name" value="SECA"/>
</dbReference>
<evidence type="ECO:0000259" key="18">
    <source>
        <dbReference type="PROSITE" id="PS51194"/>
    </source>
</evidence>
<evidence type="ECO:0000256" key="10">
    <source>
        <dbReference type="ARBA" id="ARBA00022840"/>
    </source>
</evidence>
<evidence type="ECO:0000313" key="20">
    <source>
        <dbReference type="EMBL" id="NGP16331.1"/>
    </source>
</evidence>
<evidence type="ECO:0000256" key="9">
    <source>
        <dbReference type="ARBA" id="ARBA00022833"/>
    </source>
</evidence>
<sequence length="934" mass="103805">MALAAFARKIFGSPSDRQVKRYQGKVTAINALEPDLVKLSDDELRARTADFKAQIERGASLDDLVVPAFATVREASKRVLGMRHFDVQMIGGMVMNDRGIAEMRTGEGKTLVATLPMYLNALTGKGAHLVTVNDYLVKRDAAWMGQIYAFLGLSWGTIVPGLSDAERKAAYNADITYGTNNELGFDYLRDNMKYTRAQMVQRGHEFAIVDEVDSILIDEARTPLIISGPSEDRSELYMQIDALMPMIGEGDFELEEKHRAATFTDQGVEKLEAALAEAGLLKSGSMYDVENVALVHHANSALRAHKLFRRDKDYIVRNDEVVIIDEFSGRMMPGRRYSEGLHQALEAKEHVKIQAENQTLASITFQNYFRLYKRLAGMTGTAETEAEEFADIYSLGVTTVPTNLPIQRIDEDDAIFRTAEEKFDAIADLIKECQERGQPVLVGTTSIEKSEMLADLLRKKNVGQMNVLNARHHEQEAFIVADAGLPGAITIATNMAGRGTDIQLGGNLEMRIQKEADGLEGEARDAKIVEIKGKIAEDKQKALAAGGLMVIGTERHESRRIDNQLRGRSGRQGDPGHSKFFLSLQDDLMRIFPVDSMDSMLGKLGLEQGESITHPWVSKAIERAQGKVESRNFDIRKNILKYDDVMNDQRKVIFEQRIEFMDATDVSETILDMRQEVVTNIVAKSIPPRSFPEQWNIEQLTEACKTYLNLDLPIAEWAQEEGIDAETVEERIRNSADQFMQSKEENTVKAFQEAGSPMPNVMRQMEKDILLRSVDGLWREHLVMLDHLSKVVGWRGIAQRDPLMEYKQEAYELFQSLLANLRELVTTQMSHLMIQPRPPAQPSSIPPLNLNTTGLSATHIDPTTGENDATSGVSGTVPGNAFAAGPFADGQNDSQDADTSLRPIDPALLVGVSRNAPCPCGSGKKFKHCHGAFA</sequence>
<feature type="domain" description="Helicase ATP-binding" evidence="17">
    <location>
        <begin position="90"/>
        <end position="248"/>
    </location>
</feature>
<dbReference type="NCBIfam" id="NF009538">
    <property type="entry name" value="PRK12904.1"/>
    <property type="match status" value="1"/>
</dbReference>
<evidence type="ECO:0000259" key="17">
    <source>
        <dbReference type="PROSITE" id="PS51192"/>
    </source>
</evidence>
<evidence type="ECO:0000256" key="14">
    <source>
        <dbReference type="ARBA" id="ARBA00023136"/>
    </source>
</evidence>
<feature type="binding site" evidence="15">
    <location>
        <position position="501"/>
    </location>
    <ligand>
        <name>ATP</name>
        <dbReference type="ChEBI" id="CHEBI:30616"/>
    </ligand>
</feature>
<evidence type="ECO:0000256" key="5">
    <source>
        <dbReference type="ARBA" id="ARBA00022490"/>
    </source>
</evidence>